<accession>A0A9P1GFP4</accession>
<dbReference type="OrthoDB" id="342730at2759"/>
<evidence type="ECO:0000313" key="9">
    <source>
        <dbReference type="EMBL" id="CAL4799623.1"/>
    </source>
</evidence>
<reference evidence="7" key="1">
    <citation type="submission" date="2022-10" db="EMBL/GenBank/DDBJ databases">
        <authorList>
            <person name="Chen Y."/>
            <person name="Dougan E. K."/>
            <person name="Chan C."/>
            <person name="Rhodes N."/>
            <person name="Thang M."/>
        </authorList>
    </citation>
    <scope>NUCLEOTIDE SEQUENCE</scope>
</reference>
<evidence type="ECO:0000256" key="5">
    <source>
        <dbReference type="SAM" id="MobiDB-lite"/>
    </source>
</evidence>
<dbReference type="InterPro" id="IPR017907">
    <property type="entry name" value="Znf_RING_CS"/>
</dbReference>
<dbReference type="Proteomes" id="UP001152797">
    <property type="component" value="Unassembled WGS sequence"/>
</dbReference>
<dbReference type="PROSITE" id="PS00518">
    <property type="entry name" value="ZF_RING_1"/>
    <property type="match status" value="1"/>
</dbReference>
<dbReference type="Gene3D" id="3.30.40.10">
    <property type="entry name" value="Zinc/RING finger domain, C3HC4 (zinc finger)"/>
    <property type="match status" value="1"/>
</dbReference>
<feature type="domain" description="RING-type" evidence="6">
    <location>
        <begin position="3"/>
        <end position="47"/>
    </location>
</feature>
<evidence type="ECO:0000313" key="10">
    <source>
        <dbReference type="Proteomes" id="UP001152797"/>
    </source>
</evidence>
<evidence type="ECO:0000256" key="2">
    <source>
        <dbReference type="ARBA" id="ARBA00022771"/>
    </source>
</evidence>
<dbReference type="EMBL" id="CAMXCT030005423">
    <property type="protein sequence ID" value="CAL4799623.1"/>
    <property type="molecule type" value="Genomic_DNA"/>
</dbReference>
<evidence type="ECO:0000256" key="4">
    <source>
        <dbReference type="PROSITE-ProRule" id="PRU00175"/>
    </source>
</evidence>
<proteinExistence type="predicted"/>
<comment type="caution">
    <text evidence="7">The sequence shown here is derived from an EMBL/GenBank/DDBJ whole genome shotgun (WGS) entry which is preliminary data.</text>
</comment>
<keyword evidence="9" id="KW-0808">Transferase</keyword>
<keyword evidence="1" id="KW-0479">Metal-binding</keyword>
<name>A0A9P1GFP4_9DINO</name>
<protein>
    <submittedName>
        <fullName evidence="9">E3 ubiquitin-protein ligase TRIM50 (RING-type E 3 ubiquitin transferase TRIM50) (Tripartite motif-containing protein 50)</fullName>
    </submittedName>
</protein>
<dbReference type="Pfam" id="PF14634">
    <property type="entry name" value="zf-RING_5"/>
    <property type="match status" value="1"/>
</dbReference>
<dbReference type="GO" id="GO:0008270">
    <property type="term" value="F:zinc ion binding"/>
    <property type="evidence" value="ECO:0007669"/>
    <property type="project" value="UniProtKB-KW"/>
</dbReference>
<gene>
    <name evidence="7" type="ORF">C1SCF055_LOCUS37382</name>
</gene>
<organism evidence="7">
    <name type="scientific">Cladocopium goreaui</name>
    <dbReference type="NCBI Taxonomy" id="2562237"/>
    <lineage>
        <taxon>Eukaryota</taxon>
        <taxon>Sar</taxon>
        <taxon>Alveolata</taxon>
        <taxon>Dinophyceae</taxon>
        <taxon>Suessiales</taxon>
        <taxon>Symbiodiniaceae</taxon>
        <taxon>Cladocopium</taxon>
    </lineage>
</organism>
<reference evidence="8" key="2">
    <citation type="submission" date="2024-04" db="EMBL/GenBank/DDBJ databases">
        <authorList>
            <person name="Chen Y."/>
            <person name="Shah S."/>
            <person name="Dougan E. K."/>
            <person name="Thang M."/>
            <person name="Chan C."/>
        </authorList>
    </citation>
    <scope>NUCLEOTIDE SEQUENCE [LARGE SCALE GENOMIC DNA]</scope>
</reference>
<dbReference type="EMBL" id="CAMXCT010005423">
    <property type="protein sequence ID" value="CAI4012311.1"/>
    <property type="molecule type" value="Genomic_DNA"/>
</dbReference>
<dbReference type="PROSITE" id="PS50089">
    <property type="entry name" value="ZF_RING_2"/>
    <property type="match status" value="1"/>
</dbReference>
<keyword evidence="3" id="KW-0862">Zinc</keyword>
<evidence type="ECO:0000259" key="6">
    <source>
        <dbReference type="PROSITE" id="PS50089"/>
    </source>
</evidence>
<evidence type="ECO:0000313" key="8">
    <source>
        <dbReference type="EMBL" id="CAL1165686.1"/>
    </source>
</evidence>
<keyword evidence="10" id="KW-1185">Reference proteome</keyword>
<dbReference type="InterPro" id="IPR013083">
    <property type="entry name" value="Znf_RING/FYVE/PHD"/>
</dbReference>
<evidence type="ECO:0000256" key="3">
    <source>
        <dbReference type="ARBA" id="ARBA00022833"/>
    </source>
</evidence>
<dbReference type="PANTHER" id="PTHR22791:SF6">
    <property type="entry name" value="RING-TYPE DOMAIN-CONTAINING PROTEIN"/>
    <property type="match status" value="1"/>
</dbReference>
<evidence type="ECO:0000313" key="7">
    <source>
        <dbReference type="EMBL" id="CAI4012311.1"/>
    </source>
</evidence>
<dbReference type="GO" id="GO:0061630">
    <property type="term" value="F:ubiquitin protein ligase activity"/>
    <property type="evidence" value="ECO:0007669"/>
    <property type="project" value="TreeGrafter"/>
</dbReference>
<dbReference type="EMBL" id="CAMXCT020005423">
    <property type="protein sequence ID" value="CAL1165686.1"/>
    <property type="molecule type" value="Genomic_DNA"/>
</dbReference>
<sequence>MECPICLEPYTGSRGPHLPKVFSCGHSICELCLKEFSGAQLECALCRATVDAAHISTNYALCSVLDAEIAQAPSNTARTGSTTARSSSPSPKARSDDGFFSMTEDSDDDDPLPAGRRGNGRAQADVRRTFAERWAPSAPPLTFEQLDQLDPELAPSAPPFATAMRIWTRKNMTSLAV</sequence>
<dbReference type="SMART" id="SM00184">
    <property type="entry name" value="RING"/>
    <property type="match status" value="1"/>
</dbReference>
<dbReference type="GO" id="GO:0016567">
    <property type="term" value="P:protein ubiquitination"/>
    <property type="evidence" value="ECO:0007669"/>
    <property type="project" value="TreeGrafter"/>
</dbReference>
<evidence type="ECO:0000256" key="1">
    <source>
        <dbReference type="ARBA" id="ARBA00022723"/>
    </source>
</evidence>
<dbReference type="InterPro" id="IPR001841">
    <property type="entry name" value="Znf_RING"/>
</dbReference>
<dbReference type="InterPro" id="IPR051435">
    <property type="entry name" value="RING_finger_E3_ubiq-ligases"/>
</dbReference>
<feature type="compositionally biased region" description="Low complexity" evidence="5">
    <location>
        <begin position="74"/>
        <end position="92"/>
    </location>
</feature>
<dbReference type="SUPFAM" id="SSF57850">
    <property type="entry name" value="RING/U-box"/>
    <property type="match status" value="1"/>
</dbReference>
<dbReference type="AlphaFoldDB" id="A0A9P1GFP4"/>
<feature type="region of interest" description="Disordered" evidence="5">
    <location>
        <begin position="74"/>
        <end position="123"/>
    </location>
</feature>
<dbReference type="PANTHER" id="PTHR22791">
    <property type="entry name" value="RING-TYPE DOMAIN-CONTAINING PROTEIN"/>
    <property type="match status" value="1"/>
</dbReference>
<keyword evidence="2 4" id="KW-0863">Zinc-finger</keyword>